<proteinExistence type="predicted"/>
<gene>
    <name evidence="1" type="ORF">Pmar_PMAR018795</name>
</gene>
<dbReference type="Proteomes" id="UP000007800">
    <property type="component" value="Unassembled WGS sequence"/>
</dbReference>
<evidence type="ECO:0000313" key="2">
    <source>
        <dbReference type="Proteomes" id="UP000007800"/>
    </source>
</evidence>
<dbReference type="AlphaFoldDB" id="C5KJD9"/>
<dbReference type="EMBL" id="GG673601">
    <property type="protein sequence ID" value="EER15441.1"/>
    <property type="molecule type" value="Genomic_DNA"/>
</dbReference>
<accession>C5KJD9</accession>
<dbReference type="InParanoid" id="C5KJD9"/>
<keyword evidence="2" id="KW-1185">Reference proteome</keyword>
<protein>
    <submittedName>
        <fullName evidence="1">Uncharacterized protein</fullName>
    </submittedName>
</protein>
<name>C5KJD9_PERM5</name>
<dbReference type="GeneID" id="9046184"/>
<dbReference type="RefSeq" id="XP_002783645.1">
    <property type="nucleotide sequence ID" value="XM_002783599.1"/>
</dbReference>
<evidence type="ECO:0000313" key="1">
    <source>
        <dbReference type="EMBL" id="EER15441.1"/>
    </source>
</evidence>
<reference evidence="1 2" key="1">
    <citation type="submission" date="2008-07" db="EMBL/GenBank/DDBJ databases">
        <authorList>
            <person name="El-Sayed N."/>
            <person name="Caler E."/>
            <person name="Inman J."/>
            <person name="Amedeo P."/>
            <person name="Hass B."/>
            <person name="Wortman J."/>
        </authorList>
    </citation>
    <scope>NUCLEOTIDE SEQUENCE [LARGE SCALE GENOMIC DNA]</scope>
    <source>
        <strain evidence="2">ATCC 50983 / TXsc</strain>
    </source>
</reference>
<organism evidence="2">
    <name type="scientific">Perkinsus marinus (strain ATCC 50983 / TXsc)</name>
    <dbReference type="NCBI Taxonomy" id="423536"/>
    <lineage>
        <taxon>Eukaryota</taxon>
        <taxon>Sar</taxon>
        <taxon>Alveolata</taxon>
        <taxon>Perkinsozoa</taxon>
        <taxon>Perkinsea</taxon>
        <taxon>Perkinsida</taxon>
        <taxon>Perkinsidae</taxon>
        <taxon>Perkinsus</taxon>
    </lineage>
</organism>
<sequence>MIPFRSGAVGVSGAVARTVGGGTRAKLGIPTIVDGYNRDRFMMANEDGFKLELFVGL</sequence>